<dbReference type="GO" id="GO:0006289">
    <property type="term" value="P:nucleotide-excision repair"/>
    <property type="evidence" value="ECO:0007669"/>
    <property type="project" value="InterPro"/>
</dbReference>
<evidence type="ECO:0000259" key="1">
    <source>
        <dbReference type="PROSITE" id="PS50151"/>
    </source>
</evidence>
<dbReference type="Gene3D" id="3.40.1440.10">
    <property type="entry name" value="GIY-YIG endonuclease"/>
    <property type="match status" value="1"/>
</dbReference>
<dbReference type="SUPFAM" id="SSF82771">
    <property type="entry name" value="GIY-YIG endonuclease"/>
    <property type="match status" value="1"/>
</dbReference>
<dbReference type="PROSITE" id="PS50164">
    <property type="entry name" value="GIY_YIG"/>
    <property type="match status" value="1"/>
</dbReference>
<evidence type="ECO:0000259" key="3">
    <source>
        <dbReference type="PROSITE" id="PS50165"/>
    </source>
</evidence>
<dbReference type="SUPFAM" id="SSF46600">
    <property type="entry name" value="C-terminal UvrC-binding domain of UvrB"/>
    <property type="match status" value="1"/>
</dbReference>
<feature type="domain" description="UVR" evidence="1">
    <location>
        <begin position="204"/>
        <end position="239"/>
    </location>
</feature>
<sequence>MARNKTTAKNIQTIPQSPGVYFLKNKQGEIFYIGKSNNLLSRLKTHTSTESFKGIEHIHTIEWIKTANEIEALLREREYIQHYKPRLNADLKDGKQYLYIGITKEDYPRIYTTHQPRTQKRGSVTSEYIGPFTDAGAIRRVLKMLRHSFPYYTATAKQSAFPRKHSAIPCPYCHLNLCPGPAPNKTEYRRTVTAIKNIMMGKNKHVRRNLEKQMRSASQKNDFETAAKIRDQLSGLNTIFIHHRNAQTWNKKNPRDHTEMGLYLSHLLKTELPIQTIEGYDISNIQGTESVASMVRFENGKPHKALYRSFNIRLPQQPNDFLMLREALRRRFAHTEWSYPDLILIDGGKGQLSSALTELRHHNITIPVVSLAKKLEELYIPGHPKPLLLSTIPQQVELLLRYVRDEAHRFAITKHRARHRKIFQP</sequence>
<dbReference type="GO" id="GO:0009381">
    <property type="term" value="F:excinuclease ABC activity"/>
    <property type="evidence" value="ECO:0007669"/>
    <property type="project" value="InterPro"/>
</dbReference>
<dbReference type="Pfam" id="PF02151">
    <property type="entry name" value="UVR"/>
    <property type="match status" value="1"/>
</dbReference>
<dbReference type="Pfam" id="PF01541">
    <property type="entry name" value="GIY-YIG"/>
    <property type="match status" value="1"/>
</dbReference>
<dbReference type="InterPro" id="IPR050066">
    <property type="entry name" value="UvrABC_protein_C"/>
</dbReference>
<feature type="domain" description="GIY-YIG" evidence="2">
    <location>
        <begin position="16"/>
        <end position="89"/>
    </location>
</feature>
<evidence type="ECO:0000259" key="2">
    <source>
        <dbReference type="PROSITE" id="PS50164"/>
    </source>
</evidence>
<evidence type="ECO:0000313" key="5">
    <source>
        <dbReference type="Proteomes" id="UP000449092"/>
    </source>
</evidence>
<evidence type="ECO:0008006" key="6">
    <source>
        <dbReference type="Google" id="ProtNLM"/>
    </source>
</evidence>
<dbReference type="EMBL" id="VXOY01000011">
    <property type="protein sequence ID" value="MYE38141.1"/>
    <property type="molecule type" value="Genomic_DNA"/>
</dbReference>
<dbReference type="InterPro" id="IPR001162">
    <property type="entry name" value="UvrC_RNase_H_dom"/>
</dbReference>
<dbReference type="PANTHER" id="PTHR30562:SF1">
    <property type="entry name" value="UVRABC SYSTEM PROTEIN C"/>
    <property type="match status" value="1"/>
</dbReference>
<proteinExistence type="predicted"/>
<dbReference type="PROSITE" id="PS50151">
    <property type="entry name" value="UVR"/>
    <property type="match status" value="1"/>
</dbReference>
<dbReference type="AlphaFoldDB" id="A0A845DDX1"/>
<dbReference type="Proteomes" id="UP000449092">
    <property type="component" value="Unassembled WGS sequence"/>
</dbReference>
<dbReference type="InterPro" id="IPR035901">
    <property type="entry name" value="GIY-YIG_endonuc_sf"/>
</dbReference>
<name>A0A845DDX1_9BACT</name>
<dbReference type="Gene3D" id="3.30.420.340">
    <property type="entry name" value="UvrC, RNAse H endonuclease domain"/>
    <property type="match status" value="1"/>
</dbReference>
<organism evidence="4 5">
    <name type="scientific">Candidatus Spechtbacteria bacterium SB0662_bin_43</name>
    <dbReference type="NCBI Taxonomy" id="2604897"/>
    <lineage>
        <taxon>Bacteria</taxon>
        <taxon>Candidatus Spechtiibacteriota</taxon>
    </lineage>
</organism>
<protein>
    <recommendedName>
        <fullName evidence="6">Excinuclease ABC subunit UvrC</fullName>
    </recommendedName>
</protein>
<accession>A0A845DDX1</accession>
<comment type="caution">
    <text evidence="4">The sequence shown here is derived from an EMBL/GenBank/DDBJ whole genome shotgun (WGS) entry which is preliminary data.</text>
</comment>
<feature type="domain" description="UvrC family homology region profile" evidence="3">
    <location>
        <begin position="264"/>
        <end position="355"/>
    </location>
</feature>
<dbReference type="InterPro" id="IPR001943">
    <property type="entry name" value="UVR_dom"/>
</dbReference>
<dbReference type="PROSITE" id="PS50165">
    <property type="entry name" value="UVRC"/>
    <property type="match status" value="1"/>
</dbReference>
<gene>
    <name evidence="4" type="ORF">F4X82_01300</name>
</gene>
<dbReference type="InterPro" id="IPR036876">
    <property type="entry name" value="UVR_dom_sf"/>
</dbReference>
<dbReference type="InterPro" id="IPR047296">
    <property type="entry name" value="GIY-YIG_UvrC_Cho"/>
</dbReference>
<dbReference type="InterPro" id="IPR000305">
    <property type="entry name" value="GIY-YIG_endonuc"/>
</dbReference>
<dbReference type="InterPro" id="IPR038476">
    <property type="entry name" value="UvrC_RNase_H_dom_sf"/>
</dbReference>
<dbReference type="CDD" id="cd10434">
    <property type="entry name" value="GIY-YIG_UvrC_Cho"/>
    <property type="match status" value="1"/>
</dbReference>
<dbReference type="Gene3D" id="4.10.860.10">
    <property type="entry name" value="UVR domain"/>
    <property type="match status" value="1"/>
</dbReference>
<evidence type="ECO:0000313" key="4">
    <source>
        <dbReference type="EMBL" id="MYE38141.1"/>
    </source>
</evidence>
<dbReference type="Pfam" id="PF08459">
    <property type="entry name" value="UvrC_RNaseH_dom"/>
    <property type="match status" value="1"/>
</dbReference>
<dbReference type="SMART" id="SM00465">
    <property type="entry name" value="GIYc"/>
    <property type="match status" value="1"/>
</dbReference>
<dbReference type="GO" id="GO:0009380">
    <property type="term" value="C:excinuclease repair complex"/>
    <property type="evidence" value="ECO:0007669"/>
    <property type="project" value="TreeGrafter"/>
</dbReference>
<dbReference type="PANTHER" id="PTHR30562">
    <property type="entry name" value="UVRC/OXIDOREDUCTASE"/>
    <property type="match status" value="1"/>
</dbReference>
<reference evidence="4 5" key="1">
    <citation type="submission" date="2019-09" db="EMBL/GenBank/DDBJ databases">
        <title>Characterisation of the sponge microbiome using genome-centric metagenomics.</title>
        <authorList>
            <person name="Engelberts J.P."/>
            <person name="Robbins S.J."/>
            <person name="De Goeij J.M."/>
            <person name="Aranda M."/>
            <person name="Bell S.C."/>
            <person name="Webster N.S."/>
        </authorList>
    </citation>
    <scope>NUCLEOTIDE SEQUENCE [LARGE SCALE GENOMIC DNA]</scope>
    <source>
        <strain evidence="4">SB0662_bin_43</strain>
    </source>
</reference>